<keyword evidence="1" id="KW-0472">Membrane</keyword>
<evidence type="ECO:0000256" key="1">
    <source>
        <dbReference type="SAM" id="Phobius"/>
    </source>
</evidence>
<dbReference type="SMART" id="SM01080">
    <property type="entry name" value="CHASE2"/>
    <property type="match status" value="1"/>
</dbReference>
<accession>A0A6V8LPA6</accession>
<feature type="transmembrane region" description="Helical" evidence="1">
    <location>
        <begin position="359"/>
        <end position="381"/>
    </location>
</feature>
<keyword evidence="1" id="KW-1133">Transmembrane helix</keyword>
<keyword evidence="1" id="KW-0812">Transmembrane</keyword>
<dbReference type="RefSeq" id="WP_173084420.1">
    <property type="nucleotide sequence ID" value="NZ_BLTE01000009.1"/>
</dbReference>
<feature type="transmembrane region" description="Helical" evidence="1">
    <location>
        <begin position="326"/>
        <end position="347"/>
    </location>
</feature>
<evidence type="ECO:0000313" key="3">
    <source>
        <dbReference type="EMBL" id="GFK94393.1"/>
    </source>
</evidence>
<protein>
    <recommendedName>
        <fullName evidence="2">CHASE2 domain-containing protein</fullName>
    </recommendedName>
</protein>
<name>A0A6V8LPA6_9BACT</name>
<evidence type="ECO:0000313" key="4">
    <source>
        <dbReference type="Proteomes" id="UP000494245"/>
    </source>
</evidence>
<dbReference type="EMBL" id="BLTE01000009">
    <property type="protein sequence ID" value="GFK94393.1"/>
    <property type="molecule type" value="Genomic_DNA"/>
</dbReference>
<gene>
    <name evidence="3" type="ORF">NNJEOMEG_02237</name>
</gene>
<organism evidence="3 4">
    <name type="scientific">Fundidesulfovibrio magnetotacticus</name>
    <dbReference type="NCBI Taxonomy" id="2730080"/>
    <lineage>
        <taxon>Bacteria</taxon>
        <taxon>Pseudomonadati</taxon>
        <taxon>Thermodesulfobacteriota</taxon>
        <taxon>Desulfovibrionia</taxon>
        <taxon>Desulfovibrionales</taxon>
        <taxon>Desulfovibrionaceae</taxon>
        <taxon>Fundidesulfovibrio</taxon>
    </lineage>
</organism>
<proteinExistence type="predicted"/>
<feature type="domain" description="CHASE2" evidence="2">
    <location>
        <begin position="29"/>
        <end position="348"/>
    </location>
</feature>
<reference evidence="3 4" key="2">
    <citation type="submission" date="2020-05" db="EMBL/GenBank/DDBJ databases">
        <title>Draft genome sequence of Desulfovibrio sp. strainFSS-1.</title>
        <authorList>
            <person name="Shimoshige H."/>
            <person name="Kobayashi H."/>
            <person name="Maekawa T."/>
        </authorList>
    </citation>
    <scope>NUCLEOTIDE SEQUENCE [LARGE SCALE GENOMIC DNA]</scope>
    <source>
        <strain evidence="3 4">SIID29052-01</strain>
    </source>
</reference>
<reference evidence="3 4" key="1">
    <citation type="submission" date="2020-04" db="EMBL/GenBank/DDBJ databases">
        <authorList>
            <consortium name="Desulfovibrio sp. FSS-1 genome sequencing consortium"/>
            <person name="Shimoshige H."/>
            <person name="Kobayashi H."/>
            <person name="Maekawa T."/>
        </authorList>
    </citation>
    <scope>NUCLEOTIDE SEQUENCE [LARGE SCALE GENOMIC DNA]</scope>
    <source>
        <strain evidence="3 4">SIID29052-01</strain>
    </source>
</reference>
<sequence length="422" mass="45019">MDKRRVLSLTAVVCLTLAATLAGTGLGLLGNLDRWCWDVHHLLTGKRHEPSSTLIVALDAEALAAFPDTPLAFFGPHYALAIERLREAGAACTALDVHLGITPEQWLRTLGTDQVPDALLDYDQTFDQALAGGRVLLAVRPVRGRGELPVPFPAREYMDALPGKLASLGLTNLLRDPDNAVRRMVAAHEGLRAAPEGQPLPPGWETPHPWWTLAALAVRTAGNHENLPALRAPNWSEPAPVAWCGPPGTVPRLSLAALTRPRGLTPEEKRLVAGRIAFVGAEFEGAGDRLPTPYSRNFLWLGHRDMTGAEIHANIAETILHPGRMAFVPLWAAGLCWLPFLTAGAMACDRAGALGRKGVRAGLVVAAWGLGFALFLCGWLFPVAGLVTGLGMVFTSVSGMRMTRAERAAASTSAKGKGGRTS</sequence>
<dbReference type="InterPro" id="IPR007890">
    <property type="entry name" value="CHASE2"/>
</dbReference>
<dbReference type="Pfam" id="PF05226">
    <property type="entry name" value="CHASE2"/>
    <property type="match status" value="1"/>
</dbReference>
<dbReference type="AlphaFoldDB" id="A0A6V8LPA6"/>
<keyword evidence="4" id="KW-1185">Reference proteome</keyword>
<dbReference type="Proteomes" id="UP000494245">
    <property type="component" value="Unassembled WGS sequence"/>
</dbReference>
<comment type="caution">
    <text evidence="3">The sequence shown here is derived from an EMBL/GenBank/DDBJ whole genome shotgun (WGS) entry which is preliminary data.</text>
</comment>
<evidence type="ECO:0000259" key="2">
    <source>
        <dbReference type="SMART" id="SM01080"/>
    </source>
</evidence>